<dbReference type="AlphaFoldDB" id="A0A1M5J179"/>
<gene>
    <name evidence="3" type="ORF">SAMN05444320_10892</name>
</gene>
<organism evidence="3 4">
    <name type="scientific">Streptoalloteichus hindustanus</name>
    <dbReference type="NCBI Taxonomy" id="2017"/>
    <lineage>
        <taxon>Bacteria</taxon>
        <taxon>Bacillati</taxon>
        <taxon>Actinomycetota</taxon>
        <taxon>Actinomycetes</taxon>
        <taxon>Pseudonocardiales</taxon>
        <taxon>Pseudonocardiaceae</taxon>
        <taxon>Streptoalloteichus</taxon>
    </lineage>
</organism>
<protein>
    <submittedName>
        <fullName evidence="3">Uncharacterized protein</fullName>
    </submittedName>
</protein>
<feature type="transmembrane region" description="Helical" evidence="2">
    <location>
        <begin position="174"/>
        <end position="195"/>
    </location>
</feature>
<proteinExistence type="predicted"/>
<dbReference type="EMBL" id="FQVN01000008">
    <property type="protein sequence ID" value="SHG34337.1"/>
    <property type="molecule type" value="Genomic_DNA"/>
</dbReference>
<dbReference type="RefSeq" id="WP_073487049.1">
    <property type="nucleotide sequence ID" value="NZ_FQVN01000008.1"/>
</dbReference>
<keyword evidence="4" id="KW-1185">Reference proteome</keyword>
<reference evidence="3 4" key="1">
    <citation type="submission" date="2016-11" db="EMBL/GenBank/DDBJ databases">
        <authorList>
            <person name="Jaros S."/>
            <person name="Januszkiewicz K."/>
            <person name="Wedrychowicz H."/>
        </authorList>
    </citation>
    <scope>NUCLEOTIDE SEQUENCE [LARGE SCALE GENOMIC DNA]</scope>
    <source>
        <strain evidence="3 4">DSM 44523</strain>
    </source>
</reference>
<feature type="transmembrane region" description="Helical" evidence="2">
    <location>
        <begin position="134"/>
        <end position="153"/>
    </location>
</feature>
<keyword evidence="2" id="KW-0812">Transmembrane</keyword>
<sequence length="583" mass="64450">MTAESISHTGDQAAAAVVAAPQLDDEATRHLSAAAHLDETFADNAIEEFLAEPRRAVPPSPGVDAAVVLREALAARRRRLLRDVAVLVAFLVALLIAPVTAVAWVAVAAIWLVIHATTTASARMRGVEPSTARTGLITAGVLAFLLFSTVLTLPTTTTSSSRRYGYRSPMDEALDALAPGVAVFLLLVLMFVVLLSDRLALRHLLINHFTYGRFRQPQPQDSRLDHALRASGWEPHAKRLGLISNAGQRGNLVVHDGWRAFVGSGTLARSWSVAVQLRQDEEAAETDAEPTPLNPTELYDRVAEELKRMRGSDNLAPGLRLRELSDSEHAVVSALSLMRYRHEELACHILPSPTSTPANWLPAEVLRNLADRSPEWIRYFRCFRVETWHKELVISSYLHIGCDERTLYVEWDAFQLNPVAPYYTRGEWAETRLSHAISRALIDLVALPGTVPRRVRTIYRVLRDAARRAGITYRQQHVVPSAYGARRSIRELAANRRGETYFHEMDGIRHVKLMERRAMAAIADCLAEHGYSTKEFTGSANAVIHNTVINDSQVSGLNIGGRGNTVNTGDTKMSRGRDEGGKD</sequence>
<dbReference type="Proteomes" id="UP000184501">
    <property type="component" value="Unassembled WGS sequence"/>
</dbReference>
<evidence type="ECO:0000313" key="4">
    <source>
        <dbReference type="Proteomes" id="UP000184501"/>
    </source>
</evidence>
<evidence type="ECO:0000313" key="3">
    <source>
        <dbReference type="EMBL" id="SHG34337.1"/>
    </source>
</evidence>
<keyword evidence="2" id="KW-0472">Membrane</keyword>
<evidence type="ECO:0000256" key="2">
    <source>
        <dbReference type="SAM" id="Phobius"/>
    </source>
</evidence>
<name>A0A1M5J179_STRHI</name>
<evidence type="ECO:0000256" key="1">
    <source>
        <dbReference type="SAM" id="MobiDB-lite"/>
    </source>
</evidence>
<feature type="compositionally biased region" description="Basic and acidic residues" evidence="1">
    <location>
        <begin position="572"/>
        <end position="583"/>
    </location>
</feature>
<keyword evidence="2" id="KW-1133">Transmembrane helix</keyword>
<feature type="region of interest" description="Disordered" evidence="1">
    <location>
        <begin position="558"/>
        <end position="583"/>
    </location>
</feature>
<accession>A0A1M5J179</accession>
<dbReference type="STRING" id="2017.SAMN05444320_10892"/>
<feature type="transmembrane region" description="Helical" evidence="2">
    <location>
        <begin position="84"/>
        <end position="114"/>
    </location>
</feature>
<dbReference type="OrthoDB" id="3078176at2"/>